<evidence type="ECO:0000256" key="1">
    <source>
        <dbReference type="SAM" id="MobiDB-lite"/>
    </source>
</evidence>
<accession>A0A9N8ESY9</accession>
<sequence length="495" mass="51507">MLPTAVTSTPSAAPSVREECRNAWAYHPTSAIALQDIGYNTWGFTNGVFDLYACGLCDCPVCSSGGPLCERPEAPLAEFDKCTCVCPKDGYEDPGEIMSPKIAASVTSPITMYLYAAEDDVAGGSQLGENGVAAVGIVTLALKDRKMTITLTSDDSFFIDQSNLYIGEDRLPTASRESPVTPSSLFPLHGNNTATNEAIFSVQLSTYNFYIAAHVYLCDVEKQPTSTPTESTETPSFSPSESVAPSSTPSNVPTGTLEPSTNPTRTPTGTPVSLPTTAPTVVPTRIPTTKGPTAVPTTEGPTTGPTDDPTQAPTEGPTQGPTEGPTQRPTTVNPTVSSGSPSAAPTTGSPTFTPTGAPTTSPTGSPTGAPTGSPTASPTGTPTGHPTGSTGTPTGSHRTPREHPQQAQLDPHWPHCTPPKRQLALPLEPPPPLLLPAPLRSNRQPYDIEPNNLTPTVASGHPSAAPTTGTPTDLQQALLLANQQLLLQVHHCFPH</sequence>
<dbReference type="EMBL" id="CAICTM010001607">
    <property type="protein sequence ID" value="CAB9524956.1"/>
    <property type="molecule type" value="Genomic_DNA"/>
</dbReference>
<reference evidence="2" key="1">
    <citation type="submission" date="2020-06" db="EMBL/GenBank/DDBJ databases">
        <authorList>
            <consortium name="Plant Systems Biology data submission"/>
        </authorList>
    </citation>
    <scope>NUCLEOTIDE SEQUENCE</scope>
    <source>
        <strain evidence="2">D6</strain>
    </source>
</reference>
<proteinExistence type="predicted"/>
<evidence type="ECO:0000313" key="3">
    <source>
        <dbReference type="Proteomes" id="UP001153069"/>
    </source>
</evidence>
<protein>
    <submittedName>
        <fullName evidence="2">Inherit from NOG: Serine repeat antigen</fullName>
    </submittedName>
</protein>
<evidence type="ECO:0000313" key="2">
    <source>
        <dbReference type="EMBL" id="CAB9524956.1"/>
    </source>
</evidence>
<feature type="compositionally biased region" description="Low complexity" evidence="1">
    <location>
        <begin position="292"/>
        <end position="314"/>
    </location>
</feature>
<dbReference type="Proteomes" id="UP001153069">
    <property type="component" value="Unassembled WGS sequence"/>
</dbReference>
<feature type="compositionally biased region" description="Low complexity" evidence="1">
    <location>
        <begin position="224"/>
        <end position="250"/>
    </location>
</feature>
<name>A0A9N8ESY9_9STRA</name>
<feature type="compositionally biased region" description="Polar residues" evidence="1">
    <location>
        <begin position="251"/>
        <end position="279"/>
    </location>
</feature>
<feature type="compositionally biased region" description="Low complexity" evidence="1">
    <location>
        <begin position="334"/>
        <end position="396"/>
    </location>
</feature>
<gene>
    <name evidence="2" type="ORF">SEMRO_1609_G285740.1</name>
</gene>
<dbReference type="AlphaFoldDB" id="A0A9N8ESY9"/>
<feature type="compositionally biased region" description="Polar residues" evidence="1">
    <location>
        <begin position="316"/>
        <end position="333"/>
    </location>
</feature>
<keyword evidence="3" id="KW-1185">Reference proteome</keyword>
<comment type="caution">
    <text evidence="2">The sequence shown here is derived from an EMBL/GenBank/DDBJ whole genome shotgun (WGS) entry which is preliminary data.</text>
</comment>
<organism evidence="2 3">
    <name type="scientific">Seminavis robusta</name>
    <dbReference type="NCBI Taxonomy" id="568900"/>
    <lineage>
        <taxon>Eukaryota</taxon>
        <taxon>Sar</taxon>
        <taxon>Stramenopiles</taxon>
        <taxon>Ochrophyta</taxon>
        <taxon>Bacillariophyta</taxon>
        <taxon>Bacillariophyceae</taxon>
        <taxon>Bacillariophycidae</taxon>
        <taxon>Naviculales</taxon>
        <taxon>Naviculaceae</taxon>
        <taxon>Seminavis</taxon>
    </lineage>
</organism>
<feature type="region of interest" description="Disordered" evidence="1">
    <location>
        <begin position="224"/>
        <end position="419"/>
    </location>
</feature>